<keyword evidence="2" id="KW-1185">Reference proteome</keyword>
<dbReference type="Proteomes" id="UP001623600">
    <property type="component" value="Unassembled WGS sequence"/>
</dbReference>
<name>A0ABW8S794_9CLOT</name>
<dbReference type="EMBL" id="JBJIAB010000023">
    <property type="protein sequence ID" value="MFL0166744.1"/>
    <property type="molecule type" value="Genomic_DNA"/>
</dbReference>
<sequence>MLYNYIPEHLEDYIDWNKLMRSFECGNLTIENIGSGSHQLTDRFIVVQRY</sequence>
<protein>
    <submittedName>
        <fullName evidence="1">Uncharacterized protein</fullName>
    </submittedName>
</protein>
<reference evidence="1 2" key="1">
    <citation type="submission" date="2024-11" db="EMBL/GenBank/DDBJ databases">
        <authorList>
            <person name="Heng Y.C."/>
            <person name="Lim A.C.H."/>
            <person name="Lee J.K.Y."/>
            <person name="Kittelmann S."/>
        </authorList>
    </citation>
    <scope>NUCLEOTIDE SEQUENCE [LARGE SCALE GENOMIC DNA]</scope>
    <source>
        <strain evidence="1 2">WILCCON 0112</strain>
    </source>
</reference>
<accession>A0ABW8S794</accession>
<evidence type="ECO:0000313" key="2">
    <source>
        <dbReference type="Proteomes" id="UP001623600"/>
    </source>
</evidence>
<organism evidence="1 2">
    <name type="scientific">Candidatus Clostridium helianthi</name>
    <dbReference type="NCBI Taxonomy" id="3381660"/>
    <lineage>
        <taxon>Bacteria</taxon>
        <taxon>Bacillati</taxon>
        <taxon>Bacillota</taxon>
        <taxon>Clostridia</taxon>
        <taxon>Eubacteriales</taxon>
        <taxon>Clostridiaceae</taxon>
        <taxon>Clostridium</taxon>
    </lineage>
</organism>
<gene>
    <name evidence="1" type="ORF">ACJDTP_16885</name>
</gene>
<proteinExistence type="predicted"/>
<evidence type="ECO:0000313" key="1">
    <source>
        <dbReference type="EMBL" id="MFL0166744.1"/>
    </source>
</evidence>
<comment type="caution">
    <text evidence="1">The sequence shown here is derived from an EMBL/GenBank/DDBJ whole genome shotgun (WGS) entry which is preliminary data.</text>
</comment>